<sequence length="192" mass="21440">MQKQTFFISLGLTALTSLVSVVVSLSPSFSQSITAESQPDKVTFFCRESFDKASGERIPVTVAWVPERKGHVYFIGWKSEYFNQGGWTPAERCQKVTQKFQEFYEQGRLNHLTSGKSNGYPIICGVINQGETCNANNQLFTVKSGSKPEEVIQRLMDISEGKSAEPLLQSSGEQLYIPVQNFLNKSPLLDSK</sequence>
<reference evidence="1 2" key="1">
    <citation type="journal article" date="2020" name="ISME J.">
        <title>Comparative genomics reveals insights into cyanobacterial evolution and habitat adaptation.</title>
        <authorList>
            <person name="Chen M.Y."/>
            <person name="Teng W.K."/>
            <person name="Zhao L."/>
            <person name="Hu C.X."/>
            <person name="Zhou Y.K."/>
            <person name="Han B.P."/>
            <person name="Song L.R."/>
            <person name="Shu W.S."/>
        </authorList>
    </citation>
    <scope>NUCLEOTIDE SEQUENCE [LARGE SCALE GENOMIC DNA]</scope>
    <source>
        <strain evidence="1 2">FACHB-159</strain>
    </source>
</reference>
<keyword evidence="2" id="KW-1185">Reference proteome</keyword>
<proteinExistence type="predicted"/>
<evidence type="ECO:0008006" key="3">
    <source>
        <dbReference type="Google" id="ProtNLM"/>
    </source>
</evidence>
<gene>
    <name evidence="1" type="ORF">H6H03_26580</name>
</gene>
<comment type="caution">
    <text evidence="1">The sequence shown here is derived from an EMBL/GenBank/DDBJ whole genome shotgun (WGS) entry which is preliminary data.</text>
</comment>
<evidence type="ECO:0000313" key="2">
    <source>
        <dbReference type="Proteomes" id="UP000637383"/>
    </source>
</evidence>
<organism evidence="1 2">
    <name type="scientific">Nostoc paludosum FACHB-159</name>
    <dbReference type="NCBI Taxonomy" id="2692908"/>
    <lineage>
        <taxon>Bacteria</taxon>
        <taxon>Bacillati</taxon>
        <taxon>Cyanobacteriota</taxon>
        <taxon>Cyanophyceae</taxon>
        <taxon>Nostocales</taxon>
        <taxon>Nostocaceae</taxon>
        <taxon>Nostoc</taxon>
    </lineage>
</organism>
<dbReference type="InterPro" id="IPR025478">
    <property type="entry name" value="COP23"/>
</dbReference>
<evidence type="ECO:0000313" key="1">
    <source>
        <dbReference type="EMBL" id="MBD2737408.1"/>
    </source>
</evidence>
<dbReference type="RefSeq" id="WP_190957993.1">
    <property type="nucleotide sequence ID" value="NZ_JACJTU010000031.1"/>
</dbReference>
<dbReference type="Pfam" id="PF14218">
    <property type="entry name" value="COP23"/>
    <property type="match status" value="1"/>
</dbReference>
<name>A0ABR8KGT2_9NOSO</name>
<dbReference type="EMBL" id="JACJTU010000031">
    <property type="protein sequence ID" value="MBD2737408.1"/>
    <property type="molecule type" value="Genomic_DNA"/>
</dbReference>
<protein>
    <recommendedName>
        <fullName evidence="3">Circadian oscillating protein COP23</fullName>
    </recommendedName>
</protein>
<dbReference type="Proteomes" id="UP000637383">
    <property type="component" value="Unassembled WGS sequence"/>
</dbReference>
<accession>A0ABR8KGT2</accession>